<sequence length="124" mass="12989">VALPLAPNGARVYLVPPEVKVFLGQSKNSCLDNAKDQGSIVKVLNTSFSAEYDETQSECDAFDKRAKQSDALNDICITAKWVAPVLHKVMGAVSGPLGAINPTAGMIARGVGGAAGMANKFLNR</sequence>
<dbReference type="AlphaFoldDB" id="A0A5J4UQU6"/>
<feature type="non-terminal residue" evidence="1">
    <location>
        <position position="1"/>
    </location>
</feature>
<gene>
    <name evidence="1" type="ORF">EZS28_031428</name>
</gene>
<proteinExistence type="predicted"/>
<evidence type="ECO:0000313" key="1">
    <source>
        <dbReference type="EMBL" id="KAA6373046.1"/>
    </source>
</evidence>
<protein>
    <submittedName>
        <fullName evidence="1">Uncharacterized protein</fullName>
    </submittedName>
</protein>
<name>A0A5J4UQU6_9EUKA</name>
<accession>A0A5J4UQU6</accession>
<dbReference type="EMBL" id="SNRW01013061">
    <property type="protein sequence ID" value="KAA6373046.1"/>
    <property type="molecule type" value="Genomic_DNA"/>
</dbReference>
<comment type="caution">
    <text evidence="1">The sequence shown here is derived from an EMBL/GenBank/DDBJ whole genome shotgun (WGS) entry which is preliminary data.</text>
</comment>
<evidence type="ECO:0000313" key="2">
    <source>
        <dbReference type="Proteomes" id="UP000324800"/>
    </source>
</evidence>
<dbReference type="Proteomes" id="UP000324800">
    <property type="component" value="Unassembled WGS sequence"/>
</dbReference>
<organism evidence="1 2">
    <name type="scientific">Streblomastix strix</name>
    <dbReference type="NCBI Taxonomy" id="222440"/>
    <lineage>
        <taxon>Eukaryota</taxon>
        <taxon>Metamonada</taxon>
        <taxon>Preaxostyla</taxon>
        <taxon>Oxymonadida</taxon>
        <taxon>Streblomastigidae</taxon>
        <taxon>Streblomastix</taxon>
    </lineage>
</organism>
<reference evidence="1 2" key="1">
    <citation type="submission" date="2019-03" db="EMBL/GenBank/DDBJ databases">
        <title>Single cell metagenomics reveals metabolic interactions within the superorganism composed of flagellate Streblomastix strix and complex community of Bacteroidetes bacteria on its surface.</title>
        <authorList>
            <person name="Treitli S.C."/>
            <person name="Kolisko M."/>
            <person name="Husnik F."/>
            <person name="Keeling P."/>
            <person name="Hampl V."/>
        </authorList>
    </citation>
    <scope>NUCLEOTIDE SEQUENCE [LARGE SCALE GENOMIC DNA]</scope>
    <source>
        <strain evidence="1">ST1C</strain>
    </source>
</reference>